<dbReference type="EMBL" id="AEGP01000050">
    <property type="protein sequence ID" value="EGG41633.1"/>
    <property type="molecule type" value="Genomic_DNA"/>
</dbReference>
<comment type="caution">
    <text evidence="4">The sequence shown here is derived from an EMBL/GenBank/DDBJ whole genome shotgun (WGS) entry which is preliminary data.</text>
</comment>
<reference evidence="4" key="1">
    <citation type="journal article" date="2011" name="PLoS ONE">
        <title>Genome of a low-salinity ammonia-oxidizing archaeon determined by single-cell and metagenomic analysis.</title>
        <authorList>
            <person name="Blainey P.C."/>
            <person name="Mosier A.C."/>
            <person name="Potanina A."/>
            <person name="Francis C.A."/>
            <person name="Quake S.R."/>
        </authorList>
    </citation>
    <scope>NUCLEOTIDE SEQUENCE [LARGE SCALE GENOMIC DNA]</scope>
    <source>
        <strain evidence="4">SFB1</strain>
    </source>
</reference>
<dbReference type="HOGENOM" id="CLU_046737_9_5_2"/>
<evidence type="ECO:0000256" key="1">
    <source>
        <dbReference type="PROSITE-ProRule" id="PRU00285"/>
    </source>
</evidence>
<evidence type="ECO:0000313" key="4">
    <source>
        <dbReference type="EMBL" id="EGG41633.1"/>
    </source>
</evidence>
<accession>F3KLP9</accession>
<dbReference type="Pfam" id="PF00011">
    <property type="entry name" value="HSP20"/>
    <property type="match status" value="1"/>
</dbReference>
<dbReference type="Gene3D" id="2.60.40.790">
    <property type="match status" value="1"/>
</dbReference>
<comment type="similarity">
    <text evidence="1 2">Belongs to the small heat shock protein (HSP20) family.</text>
</comment>
<sequence>MGLVKSLAKEMIKEIGNKSREFYEFVLPPVDIHLENDKLILLIDLPGFTKNDIKLSLDGNILSIQACKEISDEKNHNMICNQRPNIIDKKMRLPVEIDDAEKVNSAKYVDGVLTVIIPVKKHGKDISIE</sequence>
<feature type="domain" description="SHSP" evidence="3">
    <location>
        <begin position="21"/>
        <end position="129"/>
    </location>
</feature>
<protein>
    <submittedName>
        <fullName evidence="4">Heat shock protein Hsp20</fullName>
    </submittedName>
</protein>
<proteinExistence type="inferred from homology"/>
<dbReference type="STRING" id="886738.Nlim_1432"/>
<dbReference type="InterPro" id="IPR002068">
    <property type="entry name" value="A-crystallin/Hsp20_dom"/>
</dbReference>
<organism evidence="4">
    <name type="scientific">Candidatus Nitrosarchaeum limnium SFB1</name>
    <dbReference type="NCBI Taxonomy" id="886738"/>
    <lineage>
        <taxon>Archaea</taxon>
        <taxon>Nitrososphaerota</taxon>
        <taxon>Nitrososphaeria</taxon>
        <taxon>Nitrosopumilales</taxon>
        <taxon>Nitrosopumilaceae</taxon>
        <taxon>Nitrosarchaeum</taxon>
    </lineage>
</organism>
<dbReference type="PATRIC" id="fig|886738.10.peg.1566"/>
<dbReference type="Proteomes" id="UP000004348">
    <property type="component" value="Chromosome"/>
</dbReference>
<dbReference type="CDD" id="cd06464">
    <property type="entry name" value="ACD_sHsps-like"/>
    <property type="match status" value="1"/>
</dbReference>
<evidence type="ECO:0000256" key="2">
    <source>
        <dbReference type="RuleBase" id="RU003616"/>
    </source>
</evidence>
<dbReference type="InterPro" id="IPR008978">
    <property type="entry name" value="HSP20-like_chaperone"/>
</dbReference>
<name>F3KLP9_9ARCH</name>
<dbReference type="NCBIfam" id="NF041799">
    <property type="entry name" value="Hsp14"/>
    <property type="match status" value="1"/>
</dbReference>
<keyword evidence="4" id="KW-0346">Stress response</keyword>
<dbReference type="SUPFAM" id="SSF49764">
    <property type="entry name" value="HSP20-like chaperones"/>
    <property type="match status" value="1"/>
</dbReference>
<dbReference type="AlphaFoldDB" id="F3KLP9"/>
<gene>
    <name evidence="4" type="ORF">Nlim_1432</name>
</gene>
<dbReference type="PROSITE" id="PS01031">
    <property type="entry name" value="SHSP"/>
    <property type="match status" value="1"/>
</dbReference>
<evidence type="ECO:0000259" key="3">
    <source>
        <dbReference type="PROSITE" id="PS01031"/>
    </source>
</evidence>